<keyword evidence="4 6" id="KW-0689">Ribosomal protein</keyword>
<comment type="subunit">
    <text evidence="6">Part of the 50S ribosomal subunit. Contacts protein L20.</text>
</comment>
<dbReference type="Proteomes" id="UP000593594">
    <property type="component" value="Chromosome"/>
</dbReference>
<proteinExistence type="inferred from homology"/>
<dbReference type="SUPFAM" id="SSF141091">
    <property type="entry name" value="L21p-like"/>
    <property type="match status" value="1"/>
</dbReference>
<dbReference type="GO" id="GO:0005737">
    <property type="term" value="C:cytoplasm"/>
    <property type="evidence" value="ECO:0007669"/>
    <property type="project" value="UniProtKB-ARBA"/>
</dbReference>
<organism evidence="9 10">
    <name type="scientific">Kaustia mangrovi</name>
    <dbReference type="NCBI Taxonomy" id="2593653"/>
    <lineage>
        <taxon>Bacteria</taxon>
        <taxon>Pseudomonadati</taxon>
        <taxon>Pseudomonadota</taxon>
        <taxon>Alphaproteobacteria</taxon>
        <taxon>Hyphomicrobiales</taxon>
        <taxon>Parvibaculaceae</taxon>
        <taxon>Kaustia</taxon>
    </lineage>
</organism>
<reference evidence="9 10" key="1">
    <citation type="submission" date="2020-06" db="EMBL/GenBank/DDBJ databases">
        <title>Genome sequence of 2 isolates from Red Sea Mangroves.</title>
        <authorList>
            <person name="Sefrji F."/>
            <person name="Michoud G."/>
            <person name="Merlino G."/>
            <person name="Daffonchio D."/>
        </authorList>
    </citation>
    <scope>NUCLEOTIDE SEQUENCE [LARGE SCALE GENOMIC DNA]</scope>
    <source>
        <strain evidence="9 10">R1DC25</strain>
    </source>
</reference>
<evidence type="ECO:0000256" key="6">
    <source>
        <dbReference type="HAMAP-Rule" id="MF_01363"/>
    </source>
</evidence>
<dbReference type="PANTHER" id="PTHR21349">
    <property type="entry name" value="50S RIBOSOMAL PROTEIN L21"/>
    <property type="match status" value="1"/>
</dbReference>
<dbReference type="NCBIfam" id="TIGR00061">
    <property type="entry name" value="L21"/>
    <property type="match status" value="1"/>
</dbReference>
<dbReference type="PANTHER" id="PTHR21349:SF0">
    <property type="entry name" value="LARGE RIBOSOMAL SUBUNIT PROTEIN BL21M"/>
    <property type="match status" value="1"/>
</dbReference>
<evidence type="ECO:0000256" key="8">
    <source>
        <dbReference type="SAM" id="MobiDB-lite"/>
    </source>
</evidence>
<dbReference type="GO" id="GO:0006412">
    <property type="term" value="P:translation"/>
    <property type="evidence" value="ECO:0007669"/>
    <property type="project" value="UniProtKB-UniRule"/>
</dbReference>
<evidence type="ECO:0000256" key="1">
    <source>
        <dbReference type="ARBA" id="ARBA00008563"/>
    </source>
</evidence>
<keyword evidence="10" id="KW-1185">Reference proteome</keyword>
<comment type="similarity">
    <text evidence="1 6 7">Belongs to the bacterial ribosomal protein bL21 family.</text>
</comment>
<dbReference type="AlphaFoldDB" id="A0A7S8C5C1"/>
<protein>
    <recommendedName>
        <fullName evidence="6">Large ribosomal subunit protein bL21</fullName>
    </recommendedName>
</protein>
<dbReference type="GO" id="GO:0003735">
    <property type="term" value="F:structural constituent of ribosome"/>
    <property type="evidence" value="ECO:0007669"/>
    <property type="project" value="InterPro"/>
</dbReference>
<feature type="compositionally biased region" description="Basic and acidic residues" evidence="8">
    <location>
        <begin position="149"/>
        <end position="174"/>
    </location>
</feature>
<evidence type="ECO:0000256" key="7">
    <source>
        <dbReference type="RuleBase" id="RU000562"/>
    </source>
</evidence>
<dbReference type="PROSITE" id="PS01169">
    <property type="entry name" value="RIBOSOMAL_L21"/>
    <property type="match status" value="1"/>
</dbReference>
<feature type="region of interest" description="Disordered" evidence="8">
    <location>
        <begin position="106"/>
        <end position="174"/>
    </location>
</feature>
<dbReference type="GO" id="GO:0005840">
    <property type="term" value="C:ribosome"/>
    <property type="evidence" value="ECO:0007669"/>
    <property type="project" value="UniProtKB-KW"/>
</dbReference>
<evidence type="ECO:0000313" key="10">
    <source>
        <dbReference type="Proteomes" id="UP000593594"/>
    </source>
</evidence>
<evidence type="ECO:0000256" key="3">
    <source>
        <dbReference type="ARBA" id="ARBA00022884"/>
    </source>
</evidence>
<keyword evidence="2 6" id="KW-0699">rRNA-binding</keyword>
<sequence>MYAVIKTGGKQYKVAENDVIQVERLQGEPGEVVAISDVLMIAGADKPVVGAPLVEGASVAAEVVEQTRGEKITVFKKKRRKKYRRTQGHRQLLTTLRITEILTDGKKPAKAKAALKADAKPKAEAKAETKPEETGKAKASPAKSATAKAAKDGGAEKKTASKAKAADKDTGEAK</sequence>
<dbReference type="InterPro" id="IPR018258">
    <property type="entry name" value="Ribosomal_bL21_CS"/>
</dbReference>
<dbReference type="HAMAP" id="MF_01363">
    <property type="entry name" value="Ribosomal_bL21"/>
    <property type="match status" value="1"/>
</dbReference>
<dbReference type="RefSeq" id="WP_213161016.1">
    <property type="nucleotide sequence ID" value="NZ_CP058214.1"/>
</dbReference>
<dbReference type="KEGG" id="kmn:HW532_13725"/>
<dbReference type="EMBL" id="CP058214">
    <property type="protein sequence ID" value="QPC43653.1"/>
    <property type="molecule type" value="Genomic_DNA"/>
</dbReference>
<comment type="function">
    <text evidence="6 7">This protein binds to 23S rRNA in the presence of protein L20.</text>
</comment>
<accession>A0A7S8C5C1</accession>
<dbReference type="InterPro" id="IPR036164">
    <property type="entry name" value="bL21-like_sf"/>
</dbReference>
<feature type="compositionally biased region" description="Basic and acidic residues" evidence="8">
    <location>
        <begin position="115"/>
        <end position="136"/>
    </location>
</feature>
<evidence type="ECO:0000256" key="5">
    <source>
        <dbReference type="ARBA" id="ARBA00023274"/>
    </source>
</evidence>
<dbReference type="Pfam" id="PF00829">
    <property type="entry name" value="Ribosomal_L21p"/>
    <property type="match status" value="1"/>
</dbReference>
<evidence type="ECO:0000256" key="2">
    <source>
        <dbReference type="ARBA" id="ARBA00022730"/>
    </source>
</evidence>
<dbReference type="InterPro" id="IPR001787">
    <property type="entry name" value="Ribosomal_bL21"/>
</dbReference>
<dbReference type="GO" id="GO:0019843">
    <property type="term" value="F:rRNA binding"/>
    <property type="evidence" value="ECO:0007669"/>
    <property type="project" value="UniProtKB-UniRule"/>
</dbReference>
<dbReference type="InterPro" id="IPR028909">
    <property type="entry name" value="bL21-like"/>
</dbReference>
<feature type="compositionally biased region" description="Low complexity" evidence="8">
    <location>
        <begin position="137"/>
        <end position="148"/>
    </location>
</feature>
<keyword evidence="5 6" id="KW-0687">Ribonucleoprotein</keyword>
<evidence type="ECO:0000256" key="4">
    <source>
        <dbReference type="ARBA" id="ARBA00022980"/>
    </source>
</evidence>
<evidence type="ECO:0000313" key="9">
    <source>
        <dbReference type="EMBL" id="QPC43653.1"/>
    </source>
</evidence>
<dbReference type="GO" id="GO:1990904">
    <property type="term" value="C:ribonucleoprotein complex"/>
    <property type="evidence" value="ECO:0007669"/>
    <property type="project" value="UniProtKB-KW"/>
</dbReference>
<gene>
    <name evidence="6 9" type="primary">rplU</name>
    <name evidence="9" type="ORF">HW532_13725</name>
</gene>
<keyword evidence="3 6" id="KW-0694">RNA-binding</keyword>
<name>A0A7S8C5C1_9HYPH</name>